<dbReference type="AlphaFoldDB" id="A0A9W6AZQ2"/>
<reference evidence="4" key="1">
    <citation type="submission" date="2022-07" db="EMBL/GenBank/DDBJ databases">
        <authorList>
            <person name="Kouya T."/>
            <person name="Ishiyama Y."/>
        </authorList>
    </citation>
    <scope>NUCLEOTIDE SEQUENCE</scope>
    <source>
        <strain evidence="4">WR16-4</strain>
    </source>
</reference>
<keyword evidence="5" id="KW-1185">Reference proteome</keyword>
<reference evidence="4" key="2">
    <citation type="journal article" date="2023" name="PLoS ONE">
        <title>Philodulcilactobacillus myokoensis gen. nov., sp. nov., a fructophilic, acidophilic, and agar-phobic lactic acid bacterium isolated from fermented vegetable extracts.</title>
        <authorList>
            <person name="Kouya T."/>
            <person name="Ishiyama Y."/>
            <person name="Ohashi S."/>
            <person name="Kumakubo R."/>
            <person name="Yamazaki T."/>
            <person name="Otaki T."/>
        </authorList>
    </citation>
    <scope>NUCLEOTIDE SEQUENCE</scope>
    <source>
        <strain evidence="4">WR16-4</strain>
    </source>
</reference>
<evidence type="ECO:0000256" key="1">
    <source>
        <dbReference type="ARBA" id="ARBA00022729"/>
    </source>
</evidence>
<evidence type="ECO:0000313" key="5">
    <source>
        <dbReference type="Proteomes" id="UP001144204"/>
    </source>
</evidence>
<dbReference type="RefSeq" id="WP_286135845.1">
    <property type="nucleotide sequence ID" value="NZ_BRPL01000002.1"/>
</dbReference>
<feature type="domain" description="Peptidase C39-like" evidence="3">
    <location>
        <begin position="115"/>
        <end position="252"/>
    </location>
</feature>
<dbReference type="SUPFAM" id="SSF82057">
    <property type="entry name" value="Prokaryotic SH3-related domain"/>
    <property type="match status" value="1"/>
</dbReference>
<gene>
    <name evidence="4" type="ORF">WR164_03630</name>
</gene>
<accession>A0A9W6AZQ2</accession>
<comment type="caution">
    <text evidence="4">The sequence shown here is derived from an EMBL/GenBank/DDBJ whole genome shotgun (WGS) entry which is preliminary data.</text>
</comment>
<evidence type="ECO:0000259" key="2">
    <source>
        <dbReference type="Pfam" id="PF13457"/>
    </source>
</evidence>
<protein>
    <recommendedName>
        <fullName evidence="6">GW domain-containing protein</fullName>
    </recommendedName>
</protein>
<keyword evidence="1" id="KW-0732">Signal</keyword>
<evidence type="ECO:0000259" key="3">
    <source>
        <dbReference type="Pfam" id="PF13529"/>
    </source>
</evidence>
<dbReference type="InterPro" id="IPR039564">
    <property type="entry name" value="Peptidase_C39-like"/>
</dbReference>
<dbReference type="Pfam" id="PF13529">
    <property type="entry name" value="Peptidase_C39_2"/>
    <property type="match status" value="1"/>
</dbReference>
<dbReference type="Pfam" id="PF13457">
    <property type="entry name" value="GW"/>
    <property type="match status" value="1"/>
</dbReference>
<dbReference type="Gene3D" id="3.90.70.10">
    <property type="entry name" value="Cysteine proteinases"/>
    <property type="match status" value="1"/>
</dbReference>
<dbReference type="Proteomes" id="UP001144204">
    <property type="component" value="Unassembled WGS sequence"/>
</dbReference>
<name>A0A9W6AZQ2_9LACO</name>
<evidence type="ECO:0000313" key="4">
    <source>
        <dbReference type="EMBL" id="GLB46384.1"/>
    </source>
</evidence>
<dbReference type="Gene3D" id="2.30.30.170">
    <property type="match status" value="1"/>
</dbReference>
<dbReference type="InterPro" id="IPR038200">
    <property type="entry name" value="GW_dom_sf"/>
</dbReference>
<sequence length="284" mass="32126">MHKINRILLMGFFIILGLLMVNSKASANSNYSISSARNYDARVINGSHWKMWEQPYVKGTKVKRKASGLSGQLMQVNEIAQSNRRTYFKVSRKGTNYGWINAEALKKPSTYILPYTYNSQLYPTFAPNACEAISLKTALSVKGRGFISTKSFIDKMPRSNNPKYGFRGNPFKHNPTNVSWTILPYPLAKYGREYDKATHDISGASRTQLISEVKHDNAVAFAGSRNMNGNPTGHMLTIVGYKYGAFLIADPYKYASDSHKVFWVSTTHFMNVYNKCHQYAVVVR</sequence>
<dbReference type="EMBL" id="BRPL01000002">
    <property type="protein sequence ID" value="GLB46384.1"/>
    <property type="molecule type" value="Genomic_DNA"/>
</dbReference>
<feature type="domain" description="GW" evidence="2">
    <location>
        <begin position="38"/>
        <end position="106"/>
    </location>
</feature>
<dbReference type="InterPro" id="IPR025987">
    <property type="entry name" value="GW_dom"/>
</dbReference>
<organism evidence="4 5">
    <name type="scientific">Philodulcilactobacillus myokoensis</name>
    <dbReference type="NCBI Taxonomy" id="2929573"/>
    <lineage>
        <taxon>Bacteria</taxon>
        <taxon>Bacillati</taxon>
        <taxon>Bacillota</taxon>
        <taxon>Bacilli</taxon>
        <taxon>Lactobacillales</taxon>
        <taxon>Lactobacillaceae</taxon>
        <taxon>Philodulcilactobacillus</taxon>
    </lineage>
</organism>
<proteinExistence type="predicted"/>
<evidence type="ECO:0008006" key="6">
    <source>
        <dbReference type="Google" id="ProtNLM"/>
    </source>
</evidence>